<evidence type="ECO:0000256" key="1">
    <source>
        <dbReference type="SAM" id="MobiDB-lite"/>
    </source>
</evidence>
<sequence length="98" mass="10634">MPQEMLQNGLLCGPNTIVRETMDLVETGRVQGVGNTGLGVPMEVSQSSVDDPMSTSLSTRPVVTVRYEAISSKLTWFLARPSKLMQSPPSGSVVRELR</sequence>
<feature type="region of interest" description="Disordered" evidence="1">
    <location>
        <begin position="31"/>
        <end position="56"/>
    </location>
</feature>
<evidence type="ECO:0000313" key="2">
    <source>
        <dbReference type="EMBL" id="GFO11317.1"/>
    </source>
</evidence>
<keyword evidence="3" id="KW-1185">Reference proteome</keyword>
<dbReference type="AlphaFoldDB" id="A0AAV4AVJ3"/>
<proteinExistence type="predicted"/>
<dbReference type="Proteomes" id="UP000735302">
    <property type="component" value="Unassembled WGS sequence"/>
</dbReference>
<comment type="caution">
    <text evidence="2">The sequence shown here is derived from an EMBL/GenBank/DDBJ whole genome shotgun (WGS) entry which is preliminary data.</text>
</comment>
<feature type="compositionally biased region" description="Polar residues" evidence="1">
    <location>
        <begin position="44"/>
        <end position="56"/>
    </location>
</feature>
<protein>
    <submittedName>
        <fullName evidence="2">Uncharacterized protein</fullName>
    </submittedName>
</protein>
<organism evidence="2 3">
    <name type="scientific">Plakobranchus ocellatus</name>
    <dbReference type="NCBI Taxonomy" id="259542"/>
    <lineage>
        <taxon>Eukaryota</taxon>
        <taxon>Metazoa</taxon>
        <taxon>Spiralia</taxon>
        <taxon>Lophotrochozoa</taxon>
        <taxon>Mollusca</taxon>
        <taxon>Gastropoda</taxon>
        <taxon>Heterobranchia</taxon>
        <taxon>Euthyneura</taxon>
        <taxon>Panpulmonata</taxon>
        <taxon>Sacoglossa</taxon>
        <taxon>Placobranchoidea</taxon>
        <taxon>Plakobranchidae</taxon>
        <taxon>Plakobranchus</taxon>
    </lineage>
</organism>
<gene>
    <name evidence="2" type="ORF">PoB_003782200</name>
</gene>
<name>A0AAV4AVJ3_9GAST</name>
<evidence type="ECO:0000313" key="3">
    <source>
        <dbReference type="Proteomes" id="UP000735302"/>
    </source>
</evidence>
<reference evidence="2 3" key="1">
    <citation type="journal article" date="2021" name="Elife">
        <title>Chloroplast acquisition without the gene transfer in kleptoplastic sea slugs, Plakobranchus ocellatus.</title>
        <authorList>
            <person name="Maeda T."/>
            <person name="Takahashi S."/>
            <person name="Yoshida T."/>
            <person name="Shimamura S."/>
            <person name="Takaki Y."/>
            <person name="Nagai Y."/>
            <person name="Toyoda A."/>
            <person name="Suzuki Y."/>
            <person name="Arimoto A."/>
            <person name="Ishii H."/>
            <person name="Satoh N."/>
            <person name="Nishiyama T."/>
            <person name="Hasebe M."/>
            <person name="Maruyama T."/>
            <person name="Minagawa J."/>
            <person name="Obokata J."/>
            <person name="Shigenobu S."/>
        </authorList>
    </citation>
    <scope>NUCLEOTIDE SEQUENCE [LARGE SCALE GENOMIC DNA]</scope>
</reference>
<accession>A0AAV4AVJ3</accession>
<dbReference type="EMBL" id="BLXT01004267">
    <property type="protein sequence ID" value="GFO11317.1"/>
    <property type="molecule type" value="Genomic_DNA"/>
</dbReference>